<evidence type="ECO:0000313" key="2">
    <source>
        <dbReference type="Proteomes" id="UP000299102"/>
    </source>
</evidence>
<reference evidence="1 2" key="1">
    <citation type="journal article" date="2019" name="Commun. Biol.">
        <title>The bagworm genome reveals a unique fibroin gene that provides high tensile strength.</title>
        <authorList>
            <person name="Kono N."/>
            <person name="Nakamura H."/>
            <person name="Ohtoshi R."/>
            <person name="Tomita M."/>
            <person name="Numata K."/>
            <person name="Arakawa K."/>
        </authorList>
    </citation>
    <scope>NUCLEOTIDE SEQUENCE [LARGE SCALE GENOMIC DNA]</scope>
</reference>
<organism evidence="1 2">
    <name type="scientific">Eumeta variegata</name>
    <name type="common">Bagworm moth</name>
    <name type="synonym">Eumeta japonica</name>
    <dbReference type="NCBI Taxonomy" id="151549"/>
    <lineage>
        <taxon>Eukaryota</taxon>
        <taxon>Metazoa</taxon>
        <taxon>Ecdysozoa</taxon>
        <taxon>Arthropoda</taxon>
        <taxon>Hexapoda</taxon>
        <taxon>Insecta</taxon>
        <taxon>Pterygota</taxon>
        <taxon>Neoptera</taxon>
        <taxon>Endopterygota</taxon>
        <taxon>Lepidoptera</taxon>
        <taxon>Glossata</taxon>
        <taxon>Ditrysia</taxon>
        <taxon>Tineoidea</taxon>
        <taxon>Psychidae</taxon>
        <taxon>Oiketicinae</taxon>
        <taxon>Eumeta</taxon>
    </lineage>
</organism>
<name>A0A4C1UAW6_EUMVA</name>
<keyword evidence="2" id="KW-1185">Reference proteome</keyword>
<protein>
    <submittedName>
        <fullName evidence="1">Uncharacterized protein</fullName>
    </submittedName>
</protein>
<gene>
    <name evidence="1" type="ORF">EVAR_12848_1</name>
</gene>
<accession>A0A4C1UAW6</accession>
<dbReference type="Proteomes" id="UP000299102">
    <property type="component" value="Unassembled WGS sequence"/>
</dbReference>
<dbReference type="EMBL" id="BGZK01000151">
    <property type="protein sequence ID" value="GBP23565.1"/>
    <property type="molecule type" value="Genomic_DNA"/>
</dbReference>
<evidence type="ECO:0000313" key="1">
    <source>
        <dbReference type="EMBL" id="GBP23565.1"/>
    </source>
</evidence>
<proteinExistence type="predicted"/>
<sequence>MCFTLRRIKLLALCLEEFAHPSIPNFVGVLATTVVGSPQLALGRCGVALRLAAFDEAACRGRHLGKLNGKYNWKIMQPSATLYLCIIEGRNYSYE</sequence>
<dbReference type="AlphaFoldDB" id="A0A4C1UAW6"/>
<comment type="caution">
    <text evidence="1">The sequence shown here is derived from an EMBL/GenBank/DDBJ whole genome shotgun (WGS) entry which is preliminary data.</text>
</comment>